<proteinExistence type="predicted"/>
<keyword evidence="1" id="KW-0732">Signal</keyword>
<dbReference type="SUPFAM" id="SSF51658">
    <property type="entry name" value="Xylose isomerase-like"/>
    <property type="match status" value="1"/>
</dbReference>
<dbReference type="PANTHER" id="PTHR12110">
    <property type="entry name" value="HYDROXYPYRUVATE ISOMERASE"/>
    <property type="match status" value="1"/>
</dbReference>
<gene>
    <name evidence="3" type="ORF">FEF09_27175</name>
</gene>
<sequence length="294" mass="32659">MHSRRSFLKQAGLATASVLLLPSLASFAGSGKVKKVGIQLYTLRDLLPKDVKGVIGQIAAAGYKEVETYGYNPQSGFWGLSPKEFKALLKANGLTAVSGHVSIDKFIKDGDTADLKANIEALKIIGAEYLVVPWLGEELRSSADDYKKIAARLNQAAELCKAAGLKLAYHNHDFEFTKYGDTTGYDILLAETSPKLVKFELDLYWAVHSGNDPVALFEKHPGRFPMWHVKDMDKANRDLNTEVGKGSIDYKRIFAKASTSGMKHFFVEHENNYKPDEIGSIKESFRYIQQHLLS</sequence>
<evidence type="ECO:0000313" key="3">
    <source>
        <dbReference type="EMBL" id="TWV93311.1"/>
    </source>
</evidence>
<dbReference type="RefSeq" id="WP_146308010.1">
    <property type="nucleotide sequence ID" value="NZ_VOHS01000057.1"/>
</dbReference>
<dbReference type="InterPro" id="IPR050312">
    <property type="entry name" value="IolE/XylAMocC-like"/>
</dbReference>
<evidence type="ECO:0000259" key="2">
    <source>
        <dbReference type="Pfam" id="PF01261"/>
    </source>
</evidence>
<dbReference type="NCBIfam" id="TIGR01409">
    <property type="entry name" value="TAT_signal_seq"/>
    <property type="match status" value="1"/>
</dbReference>
<feature type="chain" id="PRO_5022953649" evidence="1">
    <location>
        <begin position="29"/>
        <end position="294"/>
    </location>
</feature>
<dbReference type="Pfam" id="PF01261">
    <property type="entry name" value="AP_endonuc_2"/>
    <property type="match status" value="1"/>
</dbReference>
<dbReference type="EMBL" id="VOHS01000057">
    <property type="protein sequence ID" value="TWV93311.1"/>
    <property type="molecule type" value="Genomic_DNA"/>
</dbReference>
<feature type="signal peptide" evidence="1">
    <location>
        <begin position="1"/>
        <end position="28"/>
    </location>
</feature>
<dbReference type="InterPro" id="IPR006311">
    <property type="entry name" value="TAT_signal"/>
</dbReference>
<keyword evidence="3" id="KW-0413">Isomerase</keyword>
<keyword evidence="4" id="KW-1185">Reference proteome</keyword>
<feature type="domain" description="Xylose isomerase-like TIM barrel" evidence="2">
    <location>
        <begin position="57"/>
        <end position="290"/>
    </location>
</feature>
<organism evidence="3 4">
    <name type="scientific">Chitinophaga pinensis</name>
    <dbReference type="NCBI Taxonomy" id="79329"/>
    <lineage>
        <taxon>Bacteria</taxon>
        <taxon>Pseudomonadati</taxon>
        <taxon>Bacteroidota</taxon>
        <taxon>Chitinophagia</taxon>
        <taxon>Chitinophagales</taxon>
        <taxon>Chitinophagaceae</taxon>
        <taxon>Chitinophaga</taxon>
    </lineage>
</organism>
<dbReference type="InterPro" id="IPR036237">
    <property type="entry name" value="Xyl_isomerase-like_sf"/>
</dbReference>
<dbReference type="Gene3D" id="3.20.20.150">
    <property type="entry name" value="Divalent-metal-dependent TIM barrel enzymes"/>
    <property type="match status" value="1"/>
</dbReference>
<dbReference type="Proteomes" id="UP000318815">
    <property type="component" value="Unassembled WGS sequence"/>
</dbReference>
<reference evidence="3 4" key="1">
    <citation type="submission" date="2019-08" db="EMBL/GenBank/DDBJ databases">
        <title>Whole genome sequencing of chitin degrading bacteria Chitinophaga pinensis YS16.</title>
        <authorList>
            <person name="Singh R.P."/>
            <person name="Manchanda G."/>
            <person name="Maurya I.K."/>
            <person name="Joshi N.K."/>
            <person name="Srivastava A.K."/>
        </authorList>
    </citation>
    <scope>NUCLEOTIDE SEQUENCE [LARGE SCALE GENOMIC DNA]</scope>
    <source>
        <strain evidence="3 4">YS-16</strain>
    </source>
</reference>
<name>A0A5C6LPG4_9BACT</name>
<dbReference type="InterPro" id="IPR019546">
    <property type="entry name" value="TAT_signal_bac_arc"/>
</dbReference>
<dbReference type="AlphaFoldDB" id="A0A5C6LPG4"/>
<evidence type="ECO:0000256" key="1">
    <source>
        <dbReference type="SAM" id="SignalP"/>
    </source>
</evidence>
<evidence type="ECO:0000313" key="4">
    <source>
        <dbReference type="Proteomes" id="UP000318815"/>
    </source>
</evidence>
<accession>A0A5C6LPG4</accession>
<dbReference type="PROSITE" id="PS51318">
    <property type="entry name" value="TAT"/>
    <property type="match status" value="1"/>
</dbReference>
<protein>
    <submittedName>
        <fullName evidence="3">Sugar phosphate isomerase/epimerase</fullName>
    </submittedName>
</protein>
<dbReference type="GO" id="GO:0016853">
    <property type="term" value="F:isomerase activity"/>
    <property type="evidence" value="ECO:0007669"/>
    <property type="project" value="UniProtKB-KW"/>
</dbReference>
<dbReference type="OrthoDB" id="9798407at2"/>
<comment type="caution">
    <text evidence="3">The sequence shown here is derived from an EMBL/GenBank/DDBJ whole genome shotgun (WGS) entry which is preliminary data.</text>
</comment>
<dbReference type="InterPro" id="IPR013022">
    <property type="entry name" value="Xyl_isomerase-like_TIM-brl"/>
</dbReference>
<dbReference type="PANTHER" id="PTHR12110:SF41">
    <property type="entry name" value="INOSOSE DEHYDRATASE"/>
    <property type="match status" value="1"/>
</dbReference>